<organism evidence="2 3">
    <name type="scientific">Burkholderia pseudomallei (strain 1710b)</name>
    <dbReference type="NCBI Taxonomy" id="320372"/>
    <lineage>
        <taxon>Bacteria</taxon>
        <taxon>Pseudomonadati</taxon>
        <taxon>Pseudomonadota</taxon>
        <taxon>Betaproteobacteria</taxon>
        <taxon>Burkholderiales</taxon>
        <taxon>Burkholderiaceae</taxon>
        <taxon>Burkholderia</taxon>
        <taxon>pseudomallei group</taxon>
    </lineage>
</organism>
<feature type="compositionally biased region" description="Basic and acidic residues" evidence="1">
    <location>
        <begin position="1121"/>
        <end position="1135"/>
    </location>
</feature>
<reference evidence="2 3" key="1">
    <citation type="submission" date="2005-09" db="EMBL/GenBank/DDBJ databases">
        <authorList>
            <person name="Woods D.E."/>
            <person name="Nierman W.C."/>
        </authorList>
    </citation>
    <scope>NUCLEOTIDE SEQUENCE [LARGE SCALE GENOMIC DNA]</scope>
    <source>
        <strain evidence="2 3">1710b</strain>
    </source>
</reference>
<dbReference type="KEGG" id="bpm:BURPS1710b_2435"/>
<feature type="region of interest" description="Disordered" evidence="1">
    <location>
        <begin position="207"/>
        <end position="241"/>
    </location>
</feature>
<feature type="compositionally biased region" description="Low complexity" evidence="1">
    <location>
        <begin position="83"/>
        <end position="92"/>
    </location>
</feature>
<accession>Q3JRH4</accession>
<feature type="compositionally biased region" description="Basic and acidic residues" evidence="1">
    <location>
        <begin position="534"/>
        <end position="548"/>
    </location>
</feature>
<feature type="region of interest" description="Disordered" evidence="1">
    <location>
        <begin position="427"/>
        <end position="471"/>
    </location>
</feature>
<feature type="compositionally biased region" description="Basic and acidic residues" evidence="1">
    <location>
        <begin position="928"/>
        <end position="984"/>
    </location>
</feature>
<feature type="compositionally biased region" description="Basic and acidic residues" evidence="1">
    <location>
        <begin position="800"/>
        <end position="840"/>
    </location>
</feature>
<gene>
    <name evidence="2" type="ordered locus">BURPS1710b_2435</name>
</gene>
<evidence type="ECO:0000313" key="3">
    <source>
        <dbReference type="Proteomes" id="UP000002700"/>
    </source>
</evidence>
<dbReference type="EMBL" id="CP000124">
    <property type="protein sequence ID" value="ABA48140.1"/>
    <property type="molecule type" value="Genomic_DNA"/>
</dbReference>
<name>Q3JRH4_BURP1</name>
<feature type="region of interest" description="Disordered" evidence="1">
    <location>
        <begin position="884"/>
        <end position="984"/>
    </location>
</feature>
<feature type="region of interest" description="Disordered" evidence="1">
    <location>
        <begin position="514"/>
        <end position="575"/>
    </location>
</feature>
<dbReference type="EnsemblBacteria" id="ABA48140">
    <property type="protein sequence ID" value="ABA48140"/>
    <property type="gene ID" value="BURPS1710b_2435"/>
</dbReference>
<sequence>MGTISSGSRANGPASGDARKSPLLAIGARASGPIAFFGACYRRDTFRKAACLQPRPALSRDHSLFSNADAPGRRADGPRRPPHSAARPAPRSAPHRRPSAASLLSLRRFPCLRPAALPPAPPFAARLSCRPLPCRHLERVRIDDPRRAQFLLEHDRMAARLAFERRDEPRRVRHDDHLRALGRLRDQPAERRQQIRVQARLRLVQHEKRGRARRQQRRGEQQIAQRAVRQLGRAQRPQQTRLPHQHFEAAVLARIVDLEPRAGKGVADRRVERGGVADLADRLQRGRQIAAVVGQHRRVRADLREPRGCERIGAEMIVEAPRADSLAHRDHFRRAARVRELGHHAVEARDRLRHGLPLARFIARAQLCAATVDEQRRRARHRPAPDALALDDRIEPERGCAVERRQPEIDRIAEILAREAELQAHGRVAHRARHRHVPREHPAREPFGARPQRRRQPALARERRNHAALRGIREQAQRTIQARLAAAVRPGDHVERSERHDQLAQRAVVGDGECGEGRHREIDGRKAGGRKTAGRIDESTNSADRRIDATAADGANADRGACRPSIGPARRANRSRGAVRVRPAILAILAILALLALRAARSGAARSMRRARHAGLRRGRVRRGERRVARGRLGRAFAPQRLARERVGRRPFGALARQAMRIVRVDERDEPFAHAAAQIPRQRRIARADERAQLHRTLGGVRHLQHLHAAVPLRRVGDDPRELRAQRLERQPIVDVQEHRTDQLRAAARPVLERILDEPLQRHDEPALIPQAHRHVGARYLLDAPPLALDDDDVVEPDRLRQRDLQPRDQVAEHRARGDAGDEARDARRREQARADLPHVRERHQRRARADDHDQHHHGPREHARLRMDAARLEVVRRVDRMRADDRIADRGGQAHQQPRERGDRADRGERAQPAHVRQRFVDLQPQEFEREKRQQRERRPVDVRHDHAHERVRPGDRLDDARADPVNARDREQDERRHGERAEPGMKRRIGDAPQIVDRQHARRISVRFAGNALPRRGGGRPGSIAAAGKRLAEPERHGRARVVIGELRVLRDVLAHRVGHLLRLDVGRQAEVLTDARPGGAADRVDRVVDAVRRALDVRRARRARLDVGLRAQLVEVAGREGGRRQRHGERGGAKHSPQHESSLCQKAKPPILRKARQAAAPQTLILHSFARSALAHRRCAPCASTGSRLRPARCSASRNRAR</sequence>
<proteinExistence type="predicted"/>
<dbReference type="Proteomes" id="UP000002700">
    <property type="component" value="Chromosome I"/>
</dbReference>
<dbReference type="HOGENOM" id="CLU_270286_0_0_4"/>
<feature type="region of interest" description="Disordered" evidence="1">
    <location>
        <begin position="1185"/>
        <end position="1205"/>
    </location>
</feature>
<feature type="compositionally biased region" description="Basic residues" evidence="1">
    <location>
        <begin position="427"/>
        <end position="438"/>
    </location>
</feature>
<evidence type="ECO:0000256" key="1">
    <source>
        <dbReference type="SAM" id="MobiDB-lite"/>
    </source>
</evidence>
<feature type="region of interest" description="Disordered" evidence="1">
    <location>
        <begin position="1"/>
        <end position="20"/>
    </location>
</feature>
<protein>
    <submittedName>
        <fullName evidence="2">Uncharacterized protein</fullName>
    </submittedName>
</protein>
<feature type="region of interest" description="Disordered" evidence="1">
    <location>
        <begin position="1121"/>
        <end position="1147"/>
    </location>
</feature>
<feature type="compositionally biased region" description="Basic and acidic residues" evidence="1">
    <location>
        <begin position="515"/>
        <end position="526"/>
    </location>
</feature>
<evidence type="ECO:0000313" key="2">
    <source>
        <dbReference type="EMBL" id="ABA48140.1"/>
    </source>
</evidence>
<feature type="compositionally biased region" description="Basic and acidic residues" evidence="1">
    <location>
        <begin position="848"/>
        <end position="869"/>
    </location>
</feature>
<dbReference type="AlphaFoldDB" id="Q3JRH4"/>
<feature type="compositionally biased region" description="Basic and acidic residues" evidence="1">
    <location>
        <begin position="898"/>
        <end position="913"/>
    </location>
</feature>
<feature type="region of interest" description="Disordered" evidence="1">
    <location>
        <begin position="62"/>
        <end position="99"/>
    </location>
</feature>
<feature type="region of interest" description="Disordered" evidence="1">
    <location>
        <begin position="800"/>
        <end position="869"/>
    </location>
</feature>